<name>A0A8J4E0J0_9ACTN</name>
<dbReference type="Proteomes" id="UP000612585">
    <property type="component" value="Unassembled WGS sequence"/>
</dbReference>
<evidence type="ECO:0008006" key="4">
    <source>
        <dbReference type="Google" id="ProtNLM"/>
    </source>
</evidence>
<protein>
    <recommendedName>
        <fullName evidence="4">Extracellular solute-binding protein</fullName>
    </recommendedName>
</protein>
<evidence type="ECO:0000313" key="2">
    <source>
        <dbReference type="EMBL" id="GIJ56861.1"/>
    </source>
</evidence>
<reference evidence="2" key="1">
    <citation type="submission" date="2021-01" db="EMBL/GenBank/DDBJ databases">
        <title>Whole genome shotgun sequence of Virgisporangium aurantiacum NBRC 16421.</title>
        <authorList>
            <person name="Komaki H."/>
            <person name="Tamura T."/>
        </authorList>
    </citation>
    <scope>NUCLEOTIDE SEQUENCE</scope>
    <source>
        <strain evidence="2">NBRC 16421</strain>
    </source>
</reference>
<dbReference type="InterPro" id="IPR006059">
    <property type="entry name" value="SBP"/>
</dbReference>
<keyword evidence="1" id="KW-0732">Signal</keyword>
<dbReference type="PANTHER" id="PTHR43649">
    <property type="entry name" value="ARABINOSE-BINDING PROTEIN-RELATED"/>
    <property type="match status" value="1"/>
</dbReference>
<dbReference type="InterPro" id="IPR050490">
    <property type="entry name" value="Bact_solute-bd_prot1"/>
</dbReference>
<dbReference type="PANTHER" id="PTHR43649:SF14">
    <property type="entry name" value="BLR3389 PROTEIN"/>
    <property type="match status" value="1"/>
</dbReference>
<dbReference type="Pfam" id="PF13416">
    <property type="entry name" value="SBP_bac_8"/>
    <property type="match status" value="1"/>
</dbReference>
<dbReference type="AlphaFoldDB" id="A0A8J4E0J0"/>
<feature type="chain" id="PRO_5039455111" description="Extracellular solute-binding protein" evidence="1">
    <location>
        <begin position="20"/>
        <end position="418"/>
    </location>
</feature>
<dbReference type="Gene3D" id="3.40.190.10">
    <property type="entry name" value="Periplasmic binding protein-like II"/>
    <property type="match status" value="2"/>
</dbReference>
<keyword evidence="3" id="KW-1185">Reference proteome</keyword>
<evidence type="ECO:0000256" key="1">
    <source>
        <dbReference type="SAM" id="SignalP"/>
    </source>
</evidence>
<proteinExistence type="predicted"/>
<dbReference type="SUPFAM" id="SSF53850">
    <property type="entry name" value="Periplasmic binding protein-like II"/>
    <property type="match status" value="1"/>
</dbReference>
<organism evidence="2 3">
    <name type="scientific">Virgisporangium aurantiacum</name>
    <dbReference type="NCBI Taxonomy" id="175570"/>
    <lineage>
        <taxon>Bacteria</taxon>
        <taxon>Bacillati</taxon>
        <taxon>Actinomycetota</taxon>
        <taxon>Actinomycetes</taxon>
        <taxon>Micromonosporales</taxon>
        <taxon>Micromonosporaceae</taxon>
        <taxon>Virgisporangium</taxon>
    </lineage>
</organism>
<dbReference type="PROSITE" id="PS51257">
    <property type="entry name" value="PROKAR_LIPOPROTEIN"/>
    <property type="match status" value="1"/>
</dbReference>
<accession>A0A8J4E0J0</accession>
<comment type="caution">
    <text evidence="2">The sequence shown here is derived from an EMBL/GenBank/DDBJ whole genome shotgun (WGS) entry which is preliminary data.</text>
</comment>
<dbReference type="EMBL" id="BOPG01000027">
    <property type="protein sequence ID" value="GIJ56861.1"/>
    <property type="molecule type" value="Genomic_DNA"/>
</dbReference>
<sequence length="418" mass="46483">MWRKRAVAAVCVAVSLVIAGCGDDGDSGEKKTHLKLYNDKGAWEPFFKQVGEQSKQEIGLSMEPVGYTDEPAYEAFVKASFRTNVKPDLFTWTTGSRLEEIVKAGHIAETTNLWNDAIASGDLTENLKPYYTIGGKQYCVPANVAYWVMFYNKKILDQYNLKPPTSWGELLAMAQTLKSNGVTPFYHTSILFSFVWFQQMLVGSDPELYAKLSEGKAKYTDPGVVKVMEQWKDLIDKGYFSDPGDKTEPAALMKSGKTAMGVWGTWFNTSMTQAGMKPGDDYGMFFIPNQTPAGGKTALLFESGPLCSLDKAPDREASMKYMKWWVGPTAQEKWANSRNDVSGNPKVKVTEPGLSDITKKASTNEYVLYNRYFEATPAPVLTAALDAFGAFVAKPADYRKQLETIQKAADDYWAKHGK</sequence>
<feature type="signal peptide" evidence="1">
    <location>
        <begin position="1"/>
        <end position="19"/>
    </location>
</feature>
<evidence type="ECO:0000313" key="3">
    <source>
        <dbReference type="Proteomes" id="UP000612585"/>
    </source>
</evidence>
<gene>
    <name evidence="2" type="ORF">Vau01_043770</name>
</gene>